<name>A0A367VFA7_9PROT</name>
<accession>A0A367VFA7</accession>
<comment type="caution">
    <text evidence="1">The sequence shown here is derived from an EMBL/GenBank/DDBJ whole genome shotgun (WGS) entry which is preliminary data.</text>
</comment>
<dbReference type="InterPro" id="IPR043856">
    <property type="entry name" value="DUF5818"/>
</dbReference>
<sequence length="102" mass="10840">MNSLFGAGIMRKFAVVGVVLALAGCSFLEKENFTVGGEITDQGQECVTFRADDGTLYALANKASHFRPGDKVRITGRLALMTTCTEATTLIVDKIVLLAPGD</sequence>
<protein>
    <submittedName>
        <fullName evidence="1">Uncharacterized protein</fullName>
    </submittedName>
</protein>
<dbReference type="EMBL" id="JPWB01000003">
    <property type="protein sequence ID" value="RCK22930.1"/>
    <property type="molecule type" value="Genomic_DNA"/>
</dbReference>
<dbReference type="AlphaFoldDB" id="A0A367VFA7"/>
<evidence type="ECO:0000313" key="2">
    <source>
        <dbReference type="Proteomes" id="UP000253061"/>
    </source>
</evidence>
<reference evidence="1 2" key="1">
    <citation type="submission" date="2014-07" db="EMBL/GenBank/DDBJ databases">
        <title>Draft genome sequence of Thalassospira profundimaris R8-17.</title>
        <authorList>
            <person name="Lai Q."/>
            <person name="Shao Z."/>
        </authorList>
    </citation>
    <scope>NUCLEOTIDE SEQUENCE [LARGE SCALE GENOMIC DNA]</scope>
    <source>
        <strain evidence="1 2">R8-17</strain>
    </source>
</reference>
<organism evidence="1 2">
    <name type="scientific">Thalassospira profundimaris</name>
    <dbReference type="NCBI Taxonomy" id="502049"/>
    <lineage>
        <taxon>Bacteria</taxon>
        <taxon>Pseudomonadati</taxon>
        <taxon>Pseudomonadota</taxon>
        <taxon>Alphaproteobacteria</taxon>
        <taxon>Rhodospirillales</taxon>
        <taxon>Thalassospiraceae</taxon>
        <taxon>Thalassospira</taxon>
    </lineage>
</organism>
<dbReference type="Proteomes" id="UP000253061">
    <property type="component" value="Unassembled WGS sequence"/>
</dbReference>
<dbReference type="Pfam" id="PF19135">
    <property type="entry name" value="DUF5818"/>
    <property type="match status" value="1"/>
</dbReference>
<proteinExistence type="predicted"/>
<evidence type="ECO:0000313" key="1">
    <source>
        <dbReference type="EMBL" id="RCK22930.1"/>
    </source>
</evidence>
<gene>
    <name evidence="1" type="ORF">TH6_07695</name>
</gene>